<keyword evidence="3" id="KW-0786">Thiamine pyrophosphate</keyword>
<gene>
    <name evidence="5" type="ORF">FYJ91_01790</name>
</gene>
<name>A0A5D9CCN2_9SPHN</name>
<dbReference type="Gene3D" id="3.40.50.970">
    <property type="match status" value="1"/>
</dbReference>
<evidence type="ECO:0000256" key="3">
    <source>
        <dbReference type="ARBA" id="ARBA00023052"/>
    </source>
</evidence>
<dbReference type="CDD" id="cd07036">
    <property type="entry name" value="TPP_PYR_E1-PDHc-beta_like"/>
    <property type="match status" value="1"/>
</dbReference>
<evidence type="ECO:0000313" key="5">
    <source>
        <dbReference type="EMBL" id="TZG28902.1"/>
    </source>
</evidence>
<dbReference type="FunFam" id="3.40.50.970:FF:000001">
    <property type="entry name" value="Pyruvate dehydrogenase E1 beta subunit"/>
    <property type="match status" value="1"/>
</dbReference>
<dbReference type="Pfam" id="PF02780">
    <property type="entry name" value="Transketolase_C"/>
    <property type="match status" value="1"/>
</dbReference>
<evidence type="ECO:0000313" key="6">
    <source>
        <dbReference type="Proteomes" id="UP000322077"/>
    </source>
</evidence>
<dbReference type="SUPFAM" id="SSF52922">
    <property type="entry name" value="TK C-terminal domain-like"/>
    <property type="match status" value="1"/>
</dbReference>
<dbReference type="InterPro" id="IPR005475">
    <property type="entry name" value="Transketolase-like_Pyr-bd"/>
</dbReference>
<dbReference type="SMART" id="SM00861">
    <property type="entry name" value="Transket_pyr"/>
    <property type="match status" value="1"/>
</dbReference>
<dbReference type="PANTHER" id="PTHR43257:SF2">
    <property type="entry name" value="PYRUVATE DEHYDROGENASE E1 COMPONENT SUBUNIT BETA"/>
    <property type="match status" value="1"/>
</dbReference>
<evidence type="ECO:0000256" key="2">
    <source>
        <dbReference type="ARBA" id="ARBA00023002"/>
    </source>
</evidence>
<accession>A0A5D9CCN2</accession>
<organism evidence="5 6">
    <name type="scientific">Sphingomonas montanisoli</name>
    <dbReference type="NCBI Taxonomy" id="2606412"/>
    <lineage>
        <taxon>Bacteria</taxon>
        <taxon>Pseudomonadati</taxon>
        <taxon>Pseudomonadota</taxon>
        <taxon>Alphaproteobacteria</taxon>
        <taxon>Sphingomonadales</taxon>
        <taxon>Sphingomonadaceae</taxon>
        <taxon>Sphingomonas</taxon>
    </lineage>
</organism>
<dbReference type="InterPro" id="IPR029061">
    <property type="entry name" value="THDP-binding"/>
</dbReference>
<dbReference type="NCBIfam" id="NF006667">
    <property type="entry name" value="PRK09212.1"/>
    <property type="match status" value="1"/>
</dbReference>
<comment type="caution">
    <text evidence="5">The sequence shown here is derived from an EMBL/GenBank/DDBJ whole genome shotgun (WGS) entry which is preliminary data.</text>
</comment>
<dbReference type="InterPro" id="IPR033248">
    <property type="entry name" value="Transketolase_C"/>
</dbReference>
<protein>
    <submittedName>
        <fullName evidence="5">Alpha-ketoacid dehydrogenase subunit beta</fullName>
    </submittedName>
</protein>
<proteinExistence type="predicted"/>
<dbReference type="Gene3D" id="3.40.50.920">
    <property type="match status" value="1"/>
</dbReference>
<dbReference type="PANTHER" id="PTHR43257">
    <property type="entry name" value="PYRUVATE DEHYDROGENASE E1 COMPONENT BETA SUBUNIT"/>
    <property type="match status" value="1"/>
</dbReference>
<dbReference type="GO" id="GO:0016491">
    <property type="term" value="F:oxidoreductase activity"/>
    <property type="evidence" value="ECO:0007669"/>
    <property type="project" value="UniProtKB-KW"/>
</dbReference>
<reference evidence="5 6" key="1">
    <citation type="submission" date="2019-08" db="EMBL/GenBank/DDBJ databases">
        <authorList>
            <person name="Wang G."/>
            <person name="Xu Z."/>
        </authorList>
    </citation>
    <scope>NUCLEOTIDE SEQUENCE [LARGE SCALE GENOMIC DNA]</scope>
    <source>
        <strain evidence="5 6">ZX</strain>
    </source>
</reference>
<keyword evidence="2" id="KW-0560">Oxidoreductase</keyword>
<dbReference type="Pfam" id="PF02779">
    <property type="entry name" value="Transket_pyr"/>
    <property type="match status" value="1"/>
</dbReference>
<keyword evidence="6" id="KW-1185">Reference proteome</keyword>
<dbReference type="InterPro" id="IPR009014">
    <property type="entry name" value="Transketo_C/PFOR_II"/>
</dbReference>
<dbReference type="AlphaFoldDB" id="A0A5D9CCN2"/>
<dbReference type="SUPFAM" id="SSF52518">
    <property type="entry name" value="Thiamin diphosphate-binding fold (THDP-binding)"/>
    <property type="match status" value="1"/>
</dbReference>
<evidence type="ECO:0000259" key="4">
    <source>
        <dbReference type="SMART" id="SM00861"/>
    </source>
</evidence>
<feature type="domain" description="Transketolase-like pyrimidine-binding" evidence="4">
    <location>
        <begin position="5"/>
        <end position="179"/>
    </location>
</feature>
<evidence type="ECO:0000256" key="1">
    <source>
        <dbReference type="ARBA" id="ARBA00001964"/>
    </source>
</evidence>
<dbReference type="EMBL" id="VTOU01000001">
    <property type="protein sequence ID" value="TZG28902.1"/>
    <property type="molecule type" value="Genomic_DNA"/>
</dbReference>
<sequence>MMAEITCSQATQQALDEAMAADPTVLVFGEDVADPEGGGIMGSTAGLSTKYGSRVRSTPISEQAIAGAAVGAAIAGMRPVAEIMLMNFITVAMDMIVNHAAKTRFMSGGKTAVPLTIRTMSGAGIGAGGQHSDMYEAWLAHVPGLKVVVPSNAADQKALLKSCIFDDDPCIFVETTYIQFVKGEVPDDYEAPLGKAKVSREGTDVTIVGYGRPILDALAVAEKLAAEGISVEVVDLRTVMPWDQETVFKSVAKTKRAVTLHEAVVQFGVGAEISSRIHEELFDTLKAPVQRVGSMNTVVPYSAPLEQNFMWSQDKIEAAIRRTLERK</sequence>
<comment type="cofactor">
    <cofactor evidence="1">
        <name>thiamine diphosphate</name>
        <dbReference type="ChEBI" id="CHEBI:58937"/>
    </cofactor>
</comment>
<dbReference type="FunFam" id="3.40.50.920:FF:000001">
    <property type="entry name" value="Pyruvate dehydrogenase E1 beta subunit"/>
    <property type="match status" value="1"/>
</dbReference>
<dbReference type="Proteomes" id="UP000322077">
    <property type="component" value="Unassembled WGS sequence"/>
</dbReference>